<keyword evidence="2" id="KW-0812">Transmembrane</keyword>
<comment type="caution">
    <text evidence="4">The sequence shown here is derived from an EMBL/GenBank/DDBJ whole genome shotgun (WGS) entry which is preliminary data.</text>
</comment>
<gene>
    <name evidence="4" type="ORF">A3C17_00765</name>
</gene>
<dbReference type="PANTHER" id="PTHR35788">
    <property type="entry name" value="EXPORTED PROTEIN-RELATED"/>
    <property type="match status" value="1"/>
</dbReference>
<dbReference type="Pfam" id="PF12229">
    <property type="entry name" value="PG_binding_4"/>
    <property type="match status" value="2"/>
</dbReference>
<evidence type="ECO:0000259" key="3">
    <source>
        <dbReference type="Pfam" id="PF12229"/>
    </source>
</evidence>
<dbReference type="EMBL" id="MGDX01000018">
    <property type="protein sequence ID" value="OGL71056.1"/>
    <property type="molecule type" value="Genomic_DNA"/>
</dbReference>
<dbReference type="InterPro" id="IPR052913">
    <property type="entry name" value="Glycopeptide_resist_protein"/>
</dbReference>
<organism evidence="4 5">
    <name type="scientific">Candidatus Uhrbacteria bacterium RIFCSPHIGHO2_02_FULL_53_13</name>
    <dbReference type="NCBI Taxonomy" id="1802389"/>
    <lineage>
        <taxon>Bacteria</taxon>
        <taxon>Candidatus Uhriibacteriota</taxon>
    </lineage>
</organism>
<proteinExistence type="predicted"/>
<feature type="domain" description="YoaR-like putative peptidoglycan binding" evidence="3">
    <location>
        <begin position="293"/>
        <end position="349"/>
    </location>
</feature>
<accession>A0A1F7TYP7</accession>
<name>A0A1F7TYP7_9BACT</name>
<dbReference type="AlphaFoldDB" id="A0A1F7TYP7"/>
<protein>
    <recommendedName>
        <fullName evidence="3">YoaR-like putative peptidoglycan binding domain-containing protein</fullName>
    </recommendedName>
</protein>
<evidence type="ECO:0000313" key="5">
    <source>
        <dbReference type="Proteomes" id="UP000177097"/>
    </source>
</evidence>
<evidence type="ECO:0000313" key="4">
    <source>
        <dbReference type="EMBL" id="OGL71056.1"/>
    </source>
</evidence>
<feature type="region of interest" description="Disordered" evidence="1">
    <location>
        <begin position="650"/>
        <end position="673"/>
    </location>
</feature>
<dbReference type="InterPro" id="IPR007391">
    <property type="entry name" value="Vancomycin_resist_VanW"/>
</dbReference>
<feature type="domain" description="YoaR-like putative peptidoglycan binding" evidence="3">
    <location>
        <begin position="106"/>
        <end position="208"/>
    </location>
</feature>
<evidence type="ECO:0000256" key="2">
    <source>
        <dbReference type="SAM" id="Phobius"/>
    </source>
</evidence>
<dbReference type="PANTHER" id="PTHR35788:SF1">
    <property type="entry name" value="EXPORTED PROTEIN"/>
    <property type="match status" value="1"/>
</dbReference>
<keyword evidence="2" id="KW-0472">Membrane</keyword>
<keyword evidence="2" id="KW-1133">Transmembrane helix</keyword>
<sequence>MTLQPINKKTIAIIVLSVAVAVLVLAAFGTAYVYAYSGKVYPRVNVGSFPVSGLTVEEARTLLNAHADRMLEAGLTVAVSERTETIPLRYVSLSDPDLSKDLAILYIDEAVNEAFSVGRTGSITDRAFALLRVSTGSVQIPIHLELDEATIEQELATRFESFYDPAIEPSFAFSRDEETGWSVETVPGSSGRSFDMKRAIAQTAQKLSSLQAANIVLEIVDQSPNVSDEEARALHTEALGILEFAPYELVYDGGIFDRYAYTLTDDRLAKMLMPMRVVNEADNWTGTQVGVNEAFDAFLAEIAEDINIEPKNARFAVSGPRVTEFAPSHEGREVNVKLLRERMVSELRSRPPMCLFPTPDGGTPDCENFDAIEIPVQTSEPSIATGEVNDLGITEILGVGTSNFKGSPANRIKNIRHGVDKLNGILIAPDEEFSLLAALRPFTIEDGYLPELVIKGDEIKPEVAGGLCQIGSTTFRAVMNSGLPVTARRNHSLVVSYYNDPSNGNPGTDATIYDPAPDFRFVNDTGNYVLFTTSMNAETGDLRFTFWGTSDGRKGYYSAPVVHSWTGAGEAQTRYTTDLAPGVRRCQSAYPGANASFTYTVERPGGELEQTVYESHYRALPAICLEGIEEGQLDENGNPLIPNEDGVVTGDAAIESPPEDTALDEPLPLEVVD</sequence>
<dbReference type="STRING" id="1802389.A3C17_00765"/>
<evidence type="ECO:0000256" key="1">
    <source>
        <dbReference type="SAM" id="MobiDB-lite"/>
    </source>
</evidence>
<dbReference type="InterPro" id="IPR022029">
    <property type="entry name" value="YoaR-like_PG-bd"/>
</dbReference>
<feature type="transmembrane region" description="Helical" evidence="2">
    <location>
        <begin position="12"/>
        <end position="35"/>
    </location>
</feature>
<dbReference type="Proteomes" id="UP000177097">
    <property type="component" value="Unassembled WGS sequence"/>
</dbReference>
<dbReference type="Pfam" id="PF04294">
    <property type="entry name" value="VanW"/>
    <property type="match status" value="1"/>
</dbReference>
<reference evidence="4 5" key="1">
    <citation type="journal article" date="2016" name="Nat. Commun.">
        <title>Thousands of microbial genomes shed light on interconnected biogeochemical processes in an aquifer system.</title>
        <authorList>
            <person name="Anantharaman K."/>
            <person name="Brown C.T."/>
            <person name="Hug L.A."/>
            <person name="Sharon I."/>
            <person name="Castelle C.J."/>
            <person name="Probst A.J."/>
            <person name="Thomas B.C."/>
            <person name="Singh A."/>
            <person name="Wilkins M.J."/>
            <person name="Karaoz U."/>
            <person name="Brodie E.L."/>
            <person name="Williams K.H."/>
            <person name="Hubbard S.S."/>
            <person name="Banfield J.F."/>
        </authorList>
    </citation>
    <scope>NUCLEOTIDE SEQUENCE [LARGE SCALE GENOMIC DNA]</scope>
</reference>